<evidence type="ECO:0000313" key="2">
    <source>
        <dbReference type="Proteomes" id="UP000291819"/>
    </source>
</evidence>
<dbReference type="EMBL" id="SIXF01000001">
    <property type="protein sequence ID" value="TBO44974.1"/>
    <property type="molecule type" value="Genomic_DNA"/>
</dbReference>
<gene>
    <name evidence="1" type="ORF">EYS08_01160</name>
</gene>
<keyword evidence="2" id="KW-1185">Reference proteome</keyword>
<evidence type="ECO:0000313" key="1">
    <source>
        <dbReference type="EMBL" id="TBO44974.1"/>
    </source>
</evidence>
<protein>
    <submittedName>
        <fullName evidence="1">Uncharacterized protein</fullName>
    </submittedName>
</protein>
<dbReference type="AlphaFoldDB" id="A0A4Q9HHH6"/>
<proteinExistence type="predicted"/>
<organism evidence="1 2">
    <name type="scientific">Pedobacter kyonggii</name>
    <dbReference type="NCBI Taxonomy" id="1926871"/>
    <lineage>
        <taxon>Bacteria</taxon>
        <taxon>Pseudomonadati</taxon>
        <taxon>Bacteroidota</taxon>
        <taxon>Sphingobacteriia</taxon>
        <taxon>Sphingobacteriales</taxon>
        <taxon>Sphingobacteriaceae</taxon>
        <taxon>Pedobacter</taxon>
    </lineage>
</organism>
<accession>A0A4Q9HHH6</accession>
<name>A0A4Q9HHH6_9SPHI</name>
<dbReference type="Proteomes" id="UP000291819">
    <property type="component" value="Unassembled WGS sequence"/>
</dbReference>
<dbReference type="OrthoDB" id="122418at117747"/>
<dbReference type="RefSeq" id="WP_131028035.1">
    <property type="nucleotide sequence ID" value="NZ_SIXF01000001.1"/>
</dbReference>
<sequence length="98" mass="11830">MDTLLVGKMMFEMVNELKLSDIQKPFVAAEVTKYLVARNTLIPFKREVEEWKSRSNNNLFDFSQKLEKILDEDQIDCFWAMKPLYKNDNIWWNIFVIY</sequence>
<comment type="caution">
    <text evidence="1">The sequence shown here is derived from an EMBL/GenBank/DDBJ whole genome shotgun (WGS) entry which is preliminary data.</text>
</comment>
<reference evidence="1 2" key="1">
    <citation type="submission" date="2019-02" db="EMBL/GenBank/DDBJ databases">
        <title>Pedobacter kyonggii whole genome sequence analysis.</title>
        <authorList>
            <person name="Dahal R.H."/>
        </authorList>
    </citation>
    <scope>NUCLEOTIDE SEQUENCE [LARGE SCALE GENOMIC DNA]</scope>
    <source>
        <strain evidence="1 2">K-4-11-1</strain>
    </source>
</reference>